<dbReference type="RefSeq" id="WP_168932778.1">
    <property type="nucleotide sequence ID" value="NZ_JABAFD010000022.1"/>
</dbReference>
<comment type="subcellular location">
    <subcellularLocation>
        <location evidence="1">Cell membrane</location>
        <topology evidence="1">Multi-pass membrane protein</topology>
    </subcellularLocation>
</comment>
<dbReference type="InterPro" id="IPR004796">
    <property type="entry name" value="PTS_IIC_cello"/>
</dbReference>
<dbReference type="Pfam" id="PF02378">
    <property type="entry name" value="PTS_EIIC"/>
    <property type="match status" value="1"/>
</dbReference>
<dbReference type="EMBL" id="JABAFD010000022">
    <property type="protein sequence ID" value="NME11222.1"/>
    <property type="molecule type" value="Genomic_DNA"/>
</dbReference>
<dbReference type="GO" id="GO:1901264">
    <property type="term" value="P:carbohydrate derivative transport"/>
    <property type="evidence" value="ECO:0007669"/>
    <property type="project" value="TreeGrafter"/>
</dbReference>
<evidence type="ECO:0000256" key="6">
    <source>
        <dbReference type="ARBA" id="ARBA00022989"/>
    </source>
</evidence>
<dbReference type="AlphaFoldDB" id="A0AA44DNV3"/>
<dbReference type="Proteomes" id="UP000573963">
    <property type="component" value="Unassembled WGS sequence"/>
</dbReference>
<feature type="transmembrane region" description="Helical" evidence="9">
    <location>
        <begin position="99"/>
        <end position="117"/>
    </location>
</feature>
<keyword evidence="4 8" id="KW-0762">Sugar transport</keyword>
<evidence type="ECO:0000256" key="7">
    <source>
        <dbReference type="ARBA" id="ARBA00023136"/>
    </source>
</evidence>
<dbReference type="GO" id="GO:0005886">
    <property type="term" value="C:plasma membrane"/>
    <property type="evidence" value="ECO:0007669"/>
    <property type="project" value="UniProtKB-SubCell"/>
</dbReference>
<gene>
    <name evidence="11" type="ORF">HF875_16935</name>
</gene>
<feature type="transmembrane region" description="Helical" evidence="9">
    <location>
        <begin position="32"/>
        <end position="54"/>
    </location>
</feature>
<sequence>MEKVTQFIEEKMVPKVAKFSNLRYIKALRSGFFAIMPLTIIGSIFLLIADFPVSGYAEFIANIFGANWGAYLEPGYRATFDLMGVMLAGTLSYKLAEDYKLDSLSVMIISLVAYMIVTPKSMTTDAGEFVNKVIPMVWLGARGVITAIIMSILSTEIYRFAIDKKIVIKLPSNVPEMVSKSFTALVPGTIVVLISLILNGIFLFMGTTMHDFIYTVLQVPLQGLTSSVEAITVVAGLNGLLWWFGIHPTVVNSIVNPLLNANAIENLELFKAGHLTFENANVGTIQMIDQFATIGGAGMTIGLVVAMLIVARSQRLKMMSKLGAVPSLFNINEPLIFGTPIILNPLMLVPVTLAPIVSVLIAYLAMKLQFMLPFNVVIAPWTTPPIISGLLVSGWQGALIQLIAIVASTLIYLPFVKALDNQYRKEEIEVEENNSESVSEDDEWAL</sequence>
<comment type="function">
    <text evidence="8">The phosphoenolpyruvate-dependent sugar phosphotransferase system (PTS), a major carbohydrate active -transport system, catalyzes the phosphorylation of incoming sugar substrates concomitant with their translocation across the cell membrane.</text>
</comment>
<evidence type="ECO:0000259" key="10">
    <source>
        <dbReference type="PROSITE" id="PS51105"/>
    </source>
</evidence>
<dbReference type="InterPro" id="IPR003352">
    <property type="entry name" value="PTS_EIIC"/>
</dbReference>
<feature type="domain" description="PTS EIIC type-3" evidence="10">
    <location>
        <begin position="8"/>
        <end position="415"/>
    </location>
</feature>
<evidence type="ECO:0000256" key="3">
    <source>
        <dbReference type="ARBA" id="ARBA00022475"/>
    </source>
</evidence>
<keyword evidence="3 8" id="KW-1003">Cell membrane</keyword>
<dbReference type="PANTHER" id="PTHR33989:SF4">
    <property type="entry name" value="PTS SYSTEM N,N'-DIACETYLCHITOBIOSE-SPECIFIC EIIC COMPONENT"/>
    <property type="match status" value="1"/>
</dbReference>
<feature type="transmembrane region" description="Helical" evidence="9">
    <location>
        <begin position="137"/>
        <end position="161"/>
    </location>
</feature>
<dbReference type="InterPro" id="IPR051088">
    <property type="entry name" value="PTS_Sugar-EIIC/EIIB"/>
</dbReference>
<evidence type="ECO:0000256" key="8">
    <source>
        <dbReference type="PIRNR" id="PIRNR006351"/>
    </source>
</evidence>
<keyword evidence="2 8" id="KW-0813">Transport</keyword>
<name>A0AA44DNV3_PARBF</name>
<dbReference type="GO" id="GO:0008982">
    <property type="term" value="F:protein-N(PI)-phosphohistidine-sugar phosphotransferase activity"/>
    <property type="evidence" value="ECO:0007669"/>
    <property type="project" value="UniProtKB-UniRule"/>
</dbReference>
<evidence type="ECO:0000313" key="11">
    <source>
        <dbReference type="EMBL" id="NME11222.1"/>
    </source>
</evidence>
<evidence type="ECO:0000256" key="5">
    <source>
        <dbReference type="ARBA" id="ARBA00022692"/>
    </source>
</evidence>
<evidence type="ECO:0000313" key="12">
    <source>
        <dbReference type="Proteomes" id="UP000573963"/>
    </source>
</evidence>
<dbReference type="PIRSF" id="PIRSF006351">
    <property type="entry name" value="PTS_EIIC-Cellobiose"/>
    <property type="match status" value="1"/>
</dbReference>
<keyword evidence="5 9" id="KW-0812">Transmembrane</keyword>
<proteinExistence type="predicted"/>
<evidence type="ECO:0000256" key="9">
    <source>
        <dbReference type="SAM" id="Phobius"/>
    </source>
</evidence>
<feature type="transmembrane region" description="Helical" evidence="9">
    <location>
        <begin position="386"/>
        <end position="415"/>
    </location>
</feature>
<feature type="transmembrane region" description="Helical" evidence="9">
    <location>
        <begin position="291"/>
        <end position="311"/>
    </location>
</feature>
<dbReference type="InterPro" id="IPR004501">
    <property type="entry name" value="PTS_EIIC_3"/>
</dbReference>
<organism evidence="11 12">
    <name type="scientific">Paraclostridium bifermentans</name>
    <name type="common">Clostridium bifermentans</name>
    <dbReference type="NCBI Taxonomy" id="1490"/>
    <lineage>
        <taxon>Bacteria</taxon>
        <taxon>Bacillati</taxon>
        <taxon>Bacillota</taxon>
        <taxon>Clostridia</taxon>
        <taxon>Peptostreptococcales</taxon>
        <taxon>Peptostreptococcaceae</taxon>
        <taxon>Paraclostridium</taxon>
    </lineage>
</organism>
<comment type="caution">
    <text evidence="11">The sequence shown here is derived from an EMBL/GenBank/DDBJ whole genome shotgun (WGS) entry which is preliminary data.</text>
</comment>
<evidence type="ECO:0000256" key="1">
    <source>
        <dbReference type="ARBA" id="ARBA00004651"/>
    </source>
</evidence>
<evidence type="ECO:0000256" key="4">
    <source>
        <dbReference type="ARBA" id="ARBA00022597"/>
    </source>
</evidence>
<dbReference type="PANTHER" id="PTHR33989">
    <property type="match status" value="1"/>
</dbReference>
<evidence type="ECO:0000256" key="2">
    <source>
        <dbReference type="ARBA" id="ARBA00022448"/>
    </source>
</evidence>
<dbReference type="GO" id="GO:0009401">
    <property type="term" value="P:phosphoenolpyruvate-dependent sugar phosphotransferase system"/>
    <property type="evidence" value="ECO:0007669"/>
    <property type="project" value="InterPro"/>
</dbReference>
<feature type="transmembrane region" description="Helical" evidence="9">
    <location>
        <begin position="346"/>
        <end position="366"/>
    </location>
</feature>
<keyword evidence="6 9" id="KW-1133">Transmembrane helix</keyword>
<feature type="transmembrane region" description="Helical" evidence="9">
    <location>
        <begin position="74"/>
        <end position="92"/>
    </location>
</feature>
<dbReference type="PROSITE" id="PS51105">
    <property type="entry name" value="PTS_EIIC_TYPE_3"/>
    <property type="match status" value="1"/>
</dbReference>
<reference evidence="11 12" key="1">
    <citation type="submission" date="2020-04" db="EMBL/GenBank/DDBJ databases">
        <authorList>
            <person name="Hitch T.C.A."/>
            <person name="Wylensek D."/>
            <person name="Clavel T."/>
        </authorList>
    </citation>
    <scope>NUCLEOTIDE SEQUENCE [LARGE SCALE GENOMIC DNA]</scope>
    <source>
        <strain evidence="11 12">Med78_4-601-WT-2</strain>
    </source>
</reference>
<dbReference type="NCBIfam" id="TIGR00410">
    <property type="entry name" value="lacE"/>
    <property type="match status" value="1"/>
</dbReference>
<accession>A0AA44DNV3</accession>
<keyword evidence="7 8" id="KW-0472">Membrane</keyword>
<protein>
    <recommendedName>
        <fullName evidence="8">Permease IIC component</fullName>
    </recommendedName>
</protein>
<feature type="transmembrane region" description="Helical" evidence="9">
    <location>
        <begin position="182"/>
        <end position="205"/>
    </location>
</feature>